<evidence type="ECO:0000313" key="2">
    <source>
        <dbReference type="EMBL" id="KAA9352704.1"/>
    </source>
</evidence>
<evidence type="ECO:0000256" key="1">
    <source>
        <dbReference type="SAM" id="Phobius"/>
    </source>
</evidence>
<keyword evidence="1" id="KW-0812">Transmembrane</keyword>
<dbReference type="AlphaFoldDB" id="A0A5N1JBP0"/>
<keyword evidence="3" id="KW-1185">Reference proteome</keyword>
<feature type="transmembrane region" description="Helical" evidence="1">
    <location>
        <begin position="49"/>
        <end position="66"/>
    </location>
</feature>
<reference evidence="2 3" key="1">
    <citation type="submission" date="2019-09" db="EMBL/GenBank/DDBJ databases">
        <title>Genome Sequence of Larkinella sp MA1.</title>
        <authorList>
            <person name="Srinivasan S."/>
        </authorList>
    </citation>
    <scope>NUCLEOTIDE SEQUENCE [LARGE SCALE GENOMIC DNA]</scope>
    <source>
        <strain evidence="2 3">MA1</strain>
    </source>
</reference>
<gene>
    <name evidence="2" type="ORF">F0P93_16065</name>
</gene>
<sequence>MDPFKRRKKKHTPFHAVSSPRELVRLLINVVLCVTGLVFGFIYLIKGLVIGWLLIAAFTFFLLVQFSEPTDYDI</sequence>
<proteinExistence type="predicted"/>
<comment type="caution">
    <text evidence="2">The sequence shown here is derived from an EMBL/GenBank/DDBJ whole genome shotgun (WGS) entry which is preliminary data.</text>
</comment>
<keyword evidence="1" id="KW-0472">Membrane</keyword>
<name>A0A5N1JBP0_9BACT</name>
<feature type="transmembrane region" description="Helical" evidence="1">
    <location>
        <begin position="23"/>
        <end position="43"/>
    </location>
</feature>
<evidence type="ECO:0000313" key="3">
    <source>
        <dbReference type="Proteomes" id="UP000326344"/>
    </source>
</evidence>
<dbReference type="EMBL" id="VTWS01000004">
    <property type="protein sequence ID" value="KAA9352704.1"/>
    <property type="molecule type" value="Genomic_DNA"/>
</dbReference>
<organism evidence="2 3">
    <name type="scientific">Larkinella humicola</name>
    <dbReference type="NCBI Taxonomy" id="2607654"/>
    <lineage>
        <taxon>Bacteria</taxon>
        <taxon>Pseudomonadati</taxon>
        <taxon>Bacteroidota</taxon>
        <taxon>Cytophagia</taxon>
        <taxon>Cytophagales</taxon>
        <taxon>Spirosomataceae</taxon>
        <taxon>Larkinella</taxon>
    </lineage>
</organism>
<dbReference type="RefSeq" id="WP_150877663.1">
    <property type="nucleotide sequence ID" value="NZ_VTWS01000004.1"/>
</dbReference>
<accession>A0A5N1JBP0</accession>
<dbReference type="Proteomes" id="UP000326344">
    <property type="component" value="Unassembled WGS sequence"/>
</dbReference>
<keyword evidence="1" id="KW-1133">Transmembrane helix</keyword>
<protein>
    <submittedName>
        <fullName evidence="2">Uncharacterized protein</fullName>
    </submittedName>
</protein>